<dbReference type="PANTHER" id="PTHR34580">
    <property type="match status" value="1"/>
</dbReference>
<feature type="domain" description="Helix-turn-helix type 11" evidence="1">
    <location>
        <begin position="6"/>
        <end position="59"/>
    </location>
</feature>
<accession>A0A1M6B1F8</accession>
<dbReference type="Pfam" id="PF13280">
    <property type="entry name" value="WYL"/>
    <property type="match status" value="1"/>
</dbReference>
<protein>
    <submittedName>
        <fullName evidence="3">WYL domain-containing protein</fullName>
    </submittedName>
</protein>
<organism evidence="3 4">
    <name type="scientific">Pollutimonas bauzanensis</name>
    <dbReference type="NCBI Taxonomy" id="658167"/>
    <lineage>
        <taxon>Bacteria</taxon>
        <taxon>Pseudomonadati</taxon>
        <taxon>Pseudomonadota</taxon>
        <taxon>Betaproteobacteria</taxon>
        <taxon>Burkholderiales</taxon>
        <taxon>Alcaligenaceae</taxon>
        <taxon>Pollutimonas</taxon>
    </lineage>
</organism>
<reference evidence="3 4" key="1">
    <citation type="submission" date="2016-11" db="EMBL/GenBank/DDBJ databases">
        <authorList>
            <person name="Jaros S."/>
            <person name="Januszkiewicz K."/>
            <person name="Wedrychowicz H."/>
        </authorList>
    </citation>
    <scope>NUCLEOTIDE SEQUENCE [LARGE SCALE GENOMIC DNA]</scope>
    <source>
        <strain evidence="3 4">CGMCC 1.10190</strain>
    </source>
</reference>
<dbReference type="STRING" id="658167.SAMN04488135_12375"/>
<dbReference type="InterPro" id="IPR051534">
    <property type="entry name" value="CBASS_pafABC_assoc_protein"/>
</dbReference>
<name>A0A1M6B1F8_9BURK</name>
<dbReference type="Pfam" id="PF08279">
    <property type="entry name" value="HTH_11"/>
    <property type="match status" value="1"/>
</dbReference>
<dbReference type="PANTHER" id="PTHR34580:SF3">
    <property type="entry name" value="PROTEIN PAFB"/>
    <property type="match status" value="1"/>
</dbReference>
<evidence type="ECO:0000313" key="4">
    <source>
        <dbReference type="Proteomes" id="UP000184226"/>
    </source>
</evidence>
<dbReference type="InterPro" id="IPR036390">
    <property type="entry name" value="WH_DNA-bd_sf"/>
</dbReference>
<evidence type="ECO:0000313" key="3">
    <source>
        <dbReference type="EMBL" id="SHI42507.1"/>
    </source>
</evidence>
<gene>
    <name evidence="3" type="ORF">SAMN04488135_12375</name>
</gene>
<dbReference type="Proteomes" id="UP000184226">
    <property type="component" value="Unassembled WGS sequence"/>
</dbReference>
<dbReference type="SUPFAM" id="SSF46785">
    <property type="entry name" value="Winged helix' DNA-binding domain"/>
    <property type="match status" value="1"/>
</dbReference>
<dbReference type="OrthoDB" id="9807255at2"/>
<dbReference type="AlphaFoldDB" id="A0A1M6B1F8"/>
<evidence type="ECO:0000259" key="1">
    <source>
        <dbReference type="Pfam" id="PF08279"/>
    </source>
</evidence>
<dbReference type="PROSITE" id="PS52050">
    <property type="entry name" value="WYL"/>
    <property type="match status" value="1"/>
</dbReference>
<dbReference type="InterPro" id="IPR013196">
    <property type="entry name" value="HTH_11"/>
</dbReference>
<dbReference type="EMBL" id="FQXE01000023">
    <property type="protein sequence ID" value="SHI42507.1"/>
    <property type="molecule type" value="Genomic_DNA"/>
</dbReference>
<evidence type="ECO:0000259" key="2">
    <source>
        <dbReference type="Pfam" id="PF13280"/>
    </source>
</evidence>
<keyword evidence="4" id="KW-1185">Reference proteome</keyword>
<dbReference type="Gene3D" id="1.10.10.10">
    <property type="entry name" value="Winged helix-like DNA-binding domain superfamily/Winged helix DNA-binding domain"/>
    <property type="match status" value="1"/>
</dbReference>
<dbReference type="InterPro" id="IPR026881">
    <property type="entry name" value="WYL_dom"/>
</dbReference>
<feature type="domain" description="WYL" evidence="2">
    <location>
        <begin position="140"/>
        <end position="203"/>
    </location>
</feature>
<sequence>MSRSGRLLSLLQLLRGRRTPVTAAALARDLAISERTVYRDIATLIGEGAPIVGEAGLGYVLRPGMFLPPLMLEIEEVEAILLGLKYVNQRGDDVLRRAVVTTRAKISSMLPASVQIAAFDEPLAMPGPVGEQAEGPVPVSVIRRAIRSQEKLEIAYADAKNDHSARIIWPIAVGFMESARIVGAWCELRQDFRTFRIDRIVSAVECGRYTERRATLLKRMHTALLGS</sequence>
<proteinExistence type="predicted"/>
<dbReference type="InterPro" id="IPR036388">
    <property type="entry name" value="WH-like_DNA-bd_sf"/>
</dbReference>